<gene>
    <name evidence="2" type="ORF">GON03_12590</name>
</gene>
<dbReference type="PANTHER" id="PTHR46211">
    <property type="entry name" value="GLYCEROPHOSPHORYL DIESTER PHOSPHODIESTERASE"/>
    <property type="match status" value="1"/>
</dbReference>
<organism evidence="2 3">
    <name type="scientific">Nocardioides agri</name>
    <dbReference type="NCBI Taxonomy" id="2682843"/>
    <lineage>
        <taxon>Bacteria</taxon>
        <taxon>Bacillati</taxon>
        <taxon>Actinomycetota</taxon>
        <taxon>Actinomycetes</taxon>
        <taxon>Propionibacteriales</taxon>
        <taxon>Nocardioidaceae</taxon>
        <taxon>Nocardioides</taxon>
    </lineage>
</organism>
<evidence type="ECO:0000313" key="3">
    <source>
        <dbReference type="Proteomes" id="UP000473525"/>
    </source>
</evidence>
<comment type="caution">
    <text evidence="2">The sequence shown here is derived from an EMBL/GenBank/DDBJ whole genome shotgun (WGS) entry which is preliminary data.</text>
</comment>
<dbReference type="InterPro" id="IPR030395">
    <property type="entry name" value="GP_PDE_dom"/>
</dbReference>
<dbReference type="EMBL" id="WSEK01000004">
    <property type="protein sequence ID" value="MVQ50024.1"/>
    <property type="molecule type" value="Genomic_DNA"/>
</dbReference>
<feature type="domain" description="GP-PDE" evidence="1">
    <location>
        <begin position="6"/>
        <end position="260"/>
    </location>
</feature>
<dbReference type="SUPFAM" id="SSF51695">
    <property type="entry name" value="PLC-like phosphodiesterases"/>
    <property type="match status" value="1"/>
</dbReference>
<dbReference type="PROSITE" id="PS51704">
    <property type="entry name" value="GP_PDE"/>
    <property type="match status" value="1"/>
</dbReference>
<reference evidence="2 3" key="1">
    <citation type="submission" date="2019-12" db="EMBL/GenBank/DDBJ databases">
        <authorList>
            <person name="Huq M.A."/>
        </authorList>
    </citation>
    <scope>NUCLEOTIDE SEQUENCE [LARGE SCALE GENOMIC DNA]</scope>
    <source>
        <strain evidence="2 3">MAH-18</strain>
    </source>
</reference>
<evidence type="ECO:0000313" key="2">
    <source>
        <dbReference type="EMBL" id="MVQ50024.1"/>
    </source>
</evidence>
<dbReference type="GO" id="GO:0008081">
    <property type="term" value="F:phosphoric diester hydrolase activity"/>
    <property type="evidence" value="ECO:0007669"/>
    <property type="project" value="InterPro"/>
</dbReference>
<evidence type="ECO:0000259" key="1">
    <source>
        <dbReference type="PROSITE" id="PS51704"/>
    </source>
</evidence>
<sequence length="268" mass="30049">MGGVRPQVVAHRGASHENAEHTLRAYLAALDAGAEGLECDVRLTADGHLVCVHDRDLRRTAYSRSLVSETDLADLADLDFHSWKHPWADLDDEAPDPDERLDRVLTLRALLETVADYDRRVELAIETKHPTRYGGLVERRLAELLRQFGWDRADSPVRVMSFSYTALQRMERLARGVPLVMLVEHARSWTLLRRVVGADWIVGPGIAELTEHPRLGRRIADAGHDLHVWTVNTEAELDLCLELGVKAVITDRPAYLLDLLDQRGPAAG</sequence>
<dbReference type="PANTHER" id="PTHR46211:SF13">
    <property type="entry name" value="GLYCEROPHOSPHODIESTER PHOSPHODIESTERASE 1-RELATED"/>
    <property type="match status" value="1"/>
</dbReference>
<protein>
    <submittedName>
        <fullName evidence="2">Glycerophosphodiester phosphodiesterase</fullName>
    </submittedName>
</protein>
<name>A0A6L6XRQ3_9ACTN</name>
<dbReference type="InterPro" id="IPR017946">
    <property type="entry name" value="PLC-like_Pdiesterase_TIM-brl"/>
</dbReference>
<keyword evidence="3" id="KW-1185">Reference proteome</keyword>
<dbReference type="Pfam" id="PF03009">
    <property type="entry name" value="GDPD"/>
    <property type="match status" value="1"/>
</dbReference>
<dbReference type="AlphaFoldDB" id="A0A6L6XRQ3"/>
<proteinExistence type="predicted"/>
<dbReference type="Gene3D" id="3.20.20.190">
    <property type="entry name" value="Phosphatidylinositol (PI) phosphodiesterase"/>
    <property type="match status" value="1"/>
</dbReference>
<accession>A0A6L6XRQ3</accession>
<dbReference type="Proteomes" id="UP000473525">
    <property type="component" value="Unassembled WGS sequence"/>
</dbReference>
<dbReference type="GO" id="GO:0006629">
    <property type="term" value="P:lipid metabolic process"/>
    <property type="evidence" value="ECO:0007669"/>
    <property type="project" value="InterPro"/>
</dbReference>